<comment type="caution">
    <text evidence="5">The sequence shown here is derived from an EMBL/GenBank/DDBJ whole genome shotgun (WGS) entry which is preliminary data.</text>
</comment>
<evidence type="ECO:0000313" key="6">
    <source>
        <dbReference type="Proteomes" id="UP000248616"/>
    </source>
</evidence>
<dbReference type="SUPFAM" id="SSF55811">
    <property type="entry name" value="Nudix"/>
    <property type="match status" value="1"/>
</dbReference>
<dbReference type="RefSeq" id="WP_111549193.1">
    <property type="nucleotide sequence ID" value="NZ_JBHLYT010000052.1"/>
</dbReference>
<dbReference type="PANTHER" id="PTHR43046">
    <property type="entry name" value="GDP-MANNOSE MANNOSYL HYDROLASE"/>
    <property type="match status" value="1"/>
</dbReference>
<dbReference type="Gene3D" id="3.90.79.10">
    <property type="entry name" value="Nucleoside Triphosphate Pyrophosphohydrolase"/>
    <property type="match status" value="1"/>
</dbReference>
<dbReference type="PROSITE" id="PS51462">
    <property type="entry name" value="NUDIX"/>
    <property type="match status" value="1"/>
</dbReference>
<dbReference type="OrthoDB" id="9761969at2"/>
<dbReference type="InterPro" id="IPR000086">
    <property type="entry name" value="NUDIX_hydrolase_dom"/>
</dbReference>
<dbReference type="PANTHER" id="PTHR43046:SF14">
    <property type="entry name" value="MUTT_NUDIX FAMILY PROTEIN"/>
    <property type="match status" value="1"/>
</dbReference>
<dbReference type="InterPro" id="IPR015797">
    <property type="entry name" value="NUDIX_hydrolase-like_dom_sf"/>
</dbReference>
<keyword evidence="6" id="KW-1185">Reference proteome</keyword>
<keyword evidence="2 3" id="KW-0378">Hydrolase</keyword>
<name>A0A2W7BQY5_9HYPH</name>
<dbReference type="PROSITE" id="PS00893">
    <property type="entry name" value="NUDIX_BOX"/>
    <property type="match status" value="1"/>
</dbReference>
<dbReference type="GO" id="GO:0016787">
    <property type="term" value="F:hydrolase activity"/>
    <property type="evidence" value="ECO:0007669"/>
    <property type="project" value="UniProtKB-KW"/>
</dbReference>
<evidence type="ECO:0000313" key="5">
    <source>
        <dbReference type="EMBL" id="PZV33230.1"/>
    </source>
</evidence>
<proteinExistence type="inferred from homology"/>
<dbReference type="InterPro" id="IPR020476">
    <property type="entry name" value="Nudix_hydrolase"/>
</dbReference>
<dbReference type="Pfam" id="PF00293">
    <property type="entry name" value="NUDIX"/>
    <property type="match status" value="1"/>
</dbReference>
<dbReference type="AlphaFoldDB" id="A0A2W7BQY5"/>
<dbReference type="EMBL" id="MZXV01000085">
    <property type="protein sequence ID" value="PZV33230.1"/>
    <property type="molecule type" value="Genomic_DNA"/>
</dbReference>
<dbReference type="PRINTS" id="PR00502">
    <property type="entry name" value="NUDIXFAMILY"/>
</dbReference>
<comment type="similarity">
    <text evidence="3">Belongs to the Nudix hydrolase family.</text>
</comment>
<protein>
    <submittedName>
        <fullName evidence="5">DNA mismatch repair protein MutT</fullName>
    </submittedName>
</protein>
<evidence type="ECO:0000256" key="2">
    <source>
        <dbReference type="ARBA" id="ARBA00022801"/>
    </source>
</evidence>
<accession>A0A2W7BQY5</accession>
<evidence type="ECO:0000256" key="1">
    <source>
        <dbReference type="ARBA" id="ARBA00001946"/>
    </source>
</evidence>
<evidence type="ECO:0000259" key="4">
    <source>
        <dbReference type="PROSITE" id="PS51462"/>
    </source>
</evidence>
<dbReference type="Proteomes" id="UP000248616">
    <property type="component" value="Unassembled WGS sequence"/>
</dbReference>
<dbReference type="InterPro" id="IPR020084">
    <property type="entry name" value="NUDIX_hydrolase_CS"/>
</dbReference>
<organism evidence="5 6">
    <name type="scientific">Mesorhizobium kowhaii</name>
    <dbReference type="NCBI Taxonomy" id="1300272"/>
    <lineage>
        <taxon>Bacteria</taxon>
        <taxon>Pseudomonadati</taxon>
        <taxon>Pseudomonadota</taxon>
        <taxon>Alphaproteobacteria</taxon>
        <taxon>Hyphomicrobiales</taxon>
        <taxon>Phyllobacteriaceae</taxon>
        <taxon>Mesorhizobium</taxon>
    </lineage>
</organism>
<dbReference type="CDD" id="cd04673">
    <property type="entry name" value="NUDIX_ADPRase"/>
    <property type="match status" value="1"/>
</dbReference>
<evidence type="ECO:0000256" key="3">
    <source>
        <dbReference type="RuleBase" id="RU003476"/>
    </source>
</evidence>
<reference evidence="6" key="1">
    <citation type="submission" date="2017-03" db="EMBL/GenBank/DDBJ databases">
        <authorList>
            <person name="Safronova V.I."/>
            <person name="Sazanova A.L."/>
            <person name="Chirak E.R."/>
        </authorList>
    </citation>
    <scope>NUCLEOTIDE SEQUENCE [LARGE SCALE GENOMIC DNA]</scope>
    <source>
        <strain evidence="6">Ach-343</strain>
    </source>
</reference>
<sequence length="144" mass="15008">MNEARKTLPAVSVAVVRGDTVLLVKRARQPSQGLYAFPGGKVEAGETLEAAAKRELLEETGLHATDYRPLREIHIDGRDDGHPVDYLLTVFGAAYAGGEAVAGDDAETAAFYTLSEMAGLPLAGSVFAVAEDLLGLGANAGVQP</sequence>
<comment type="cofactor">
    <cofactor evidence="1">
        <name>Mg(2+)</name>
        <dbReference type="ChEBI" id="CHEBI:18420"/>
    </cofactor>
</comment>
<gene>
    <name evidence="5" type="ORF">B5V02_38525</name>
</gene>
<feature type="domain" description="Nudix hydrolase" evidence="4">
    <location>
        <begin position="6"/>
        <end position="135"/>
    </location>
</feature>